<feature type="transmembrane region" description="Helical" evidence="6">
    <location>
        <begin position="12"/>
        <end position="33"/>
    </location>
</feature>
<keyword evidence="2" id="KW-0813">Transport</keyword>
<feature type="transmembrane region" description="Helical" evidence="6">
    <location>
        <begin position="53"/>
        <end position="71"/>
    </location>
</feature>
<proteinExistence type="predicted"/>
<keyword evidence="5 6" id="KW-0472">Membrane</keyword>
<feature type="transmembrane region" description="Helical" evidence="6">
    <location>
        <begin position="258"/>
        <end position="277"/>
    </location>
</feature>
<dbReference type="GO" id="GO:0016020">
    <property type="term" value="C:membrane"/>
    <property type="evidence" value="ECO:0007669"/>
    <property type="project" value="UniProtKB-SubCell"/>
</dbReference>
<dbReference type="Pfam" id="PF07690">
    <property type="entry name" value="MFS_1"/>
    <property type="match status" value="1"/>
</dbReference>
<evidence type="ECO:0000256" key="1">
    <source>
        <dbReference type="ARBA" id="ARBA00004141"/>
    </source>
</evidence>
<dbReference type="InterPro" id="IPR020846">
    <property type="entry name" value="MFS_dom"/>
</dbReference>
<feature type="transmembrane region" description="Helical" evidence="6">
    <location>
        <begin position="83"/>
        <end position="102"/>
    </location>
</feature>
<dbReference type="InterPro" id="IPR011701">
    <property type="entry name" value="MFS"/>
</dbReference>
<dbReference type="PROSITE" id="PS00216">
    <property type="entry name" value="SUGAR_TRANSPORT_1"/>
    <property type="match status" value="1"/>
</dbReference>
<dbReference type="InterPro" id="IPR001958">
    <property type="entry name" value="Tet-R_TetA/multi-R_MdtG-like"/>
</dbReference>
<comment type="subcellular location">
    <subcellularLocation>
        <location evidence="1">Membrane</location>
        <topology evidence="1">Multi-pass membrane protein</topology>
    </subcellularLocation>
</comment>
<dbReference type="GO" id="GO:0022857">
    <property type="term" value="F:transmembrane transporter activity"/>
    <property type="evidence" value="ECO:0007669"/>
    <property type="project" value="InterPro"/>
</dbReference>
<feature type="transmembrane region" description="Helical" evidence="6">
    <location>
        <begin position="222"/>
        <end position="246"/>
    </location>
</feature>
<dbReference type="PROSITE" id="PS50850">
    <property type="entry name" value="MFS"/>
    <property type="match status" value="1"/>
</dbReference>
<organism evidence="8">
    <name type="scientific">freshwater sediment metagenome</name>
    <dbReference type="NCBI Taxonomy" id="556182"/>
    <lineage>
        <taxon>unclassified sequences</taxon>
        <taxon>metagenomes</taxon>
        <taxon>ecological metagenomes</taxon>
    </lineage>
</organism>
<feature type="transmembrane region" description="Helical" evidence="6">
    <location>
        <begin position="108"/>
        <end position="129"/>
    </location>
</feature>
<evidence type="ECO:0000256" key="4">
    <source>
        <dbReference type="ARBA" id="ARBA00022989"/>
    </source>
</evidence>
<evidence type="ECO:0000313" key="8">
    <source>
        <dbReference type="EMBL" id="CAJ0866176.1"/>
    </source>
</evidence>
<accession>A0AA48LYZ9</accession>
<feature type="transmembrane region" description="Helical" evidence="6">
    <location>
        <begin position="141"/>
        <end position="163"/>
    </location>
</feature>
<evidence type="ECO:0000256" key="3">
    <source>
        <dbReference type="ARBA" id="ARBA00022692"/>
    </source>
</evidence>
<name>A0AA48LYZ9_9ZZZZ</name>
<protein>
    <submittedName>
        <fullName evidence="8">Tetracycline resistance protein, class C</fullName>
    </submittedName>
</protein>
<dbReference type="EMBL" id="OY288114">
    <property type="protein sequence ID" value="CAJ0866176.1"/>
    <property type="molecule type" value="Genomic_DNA"/>
</dbReference>
<dbReference type="PANTHER" id="PTHR23504:SF15">
    <property type="entry name" value="MAJOR FACILITATOR SUPERFAMILY (MFS) PROFILE DOMAIN-CONTAINING PROTEIN"/>
    <property type="match status" value="1"/>
</dbReference>
<dbReference type="SUPFAM" id="SSF103473">
    <property type="entry name" value="MFS general substrate transporter"/>
    <property type="match status" value="1"/>
</dbReference>
<feature type="domain" description="Major facilitator superfamily (MFS) profile" evidence="7">
    <location>
        <begin position="12"/>
        <end position="405"/>
    </location>
</feature>
<dbReference type="PANTHER" id="PTHR23504">
    <property type="entry name" value="MAJOR FACILITATOR SUPERFAMILY DOMAIN-CONTAINING PROTEIN 10"/>
    <property type="match status" value="1"/>
</dbReference>
<evidence type="ECO:0000256" key="2">
    <source>
        <dbReference type="ARBA" id="ARBA00022448"/>
    </source>
</evidence>
<dbReference type="Gene3D" id="1.20.1250.20">
    <property type="entry name" value="MFS general substrate transporter like domains"/>
    <property type="match status" value="1"/>
</dbReference>
<dbReference type="PRINTS" id="PR01035">
    <property type="entry name" value="TCRTETA"/>
</dbReference>
<keyword evidence="4 6" id="KW-1133">Transmembrane helix</keyword>
<evidence type="ECO:0000256" key="6">
    <source>
        <dbReference type="SAM" id="Phobius"/>
    </source>
</evidence>
<gene>
    <name evidence="8" type="primary">tetA</name>
    <name evidence="8" type="ORF">AMST5_01835</name>
</gene>
<dbReference type="InterPro" id="IPR005829">
    <property type="entry name" value="Sugar_transporter_CS"/>
</dbReference>
<dbReference type="CDD" id="cd17388">
    <property type="entry name" value="MFS_TetA"/>
    <property type="match status" value="1"/>
</dbReference>
<dbReference type="AlphaFoldDB" id="A0AA48LYZ9"/>
<reference evidence="8" key="1">
    <citation type="submission" date="2023-07" db="EMBL/GenBank/DDBJ databases">
        <authorList>
            <person name="Pelsma A.J. K."/>
        </authorList>
    </citation>
    <scope>NUCLEOTIDE SEQUENCE</scope>
</reference>
<evidence type="ECO:0000256" key="5">
    <source>
        <dbReference type="ARBA" id="ARBA00023136"/>
    </source>
</evidence>
<keyword evidence="3 6" id="KW-0812">Transmembrane</keyword>
<evidence type="ECO:0000259" key="7">
    <source>
        <dbReference type="PROSITE" id="PS50850"/>
    </source>
</evidence>
<feature type="transmembrane region" description="Helical" evidence="6">
    <location>
        <begin position="289"/>
        <end position="307"/>
    </location>
</feature>
<dbReference type="InterPro" id="IPR036259">
    <property type="entry name" value="MFS_trans_sf"/>
</dbReference>
<sequence>MSTPPQPRREAAFLFILITVTLDMLALGVIIPVLPKLVAQFEGGDLQSAARVVGFFGFAWAAMQFLFQPVLGALSDHFGRRPVVLASNLGLGLDYIFMALAPSLPFLFIGRMISGATAASIATSNAYISDITPPEKRAGRFGLIGAAFGLGFILGPAIGGALGSYNLRFPFWAAAFFSLANFLYGYFILPESLASEKRTPKIIWRSANVLGSFEFLRRQPALTLLASGLFLSFLAHESLPALFVLYTQQRYNWDPSTTGWALAIVGISQTVVSGALVRPAVARLGEKTTLIIALGSGALGLLAYAFAPTGAMFMAAPPLIALWGMANPSFQGLATRLAGASEQGRLQGALGSLRGVSGMVGPLVFTQIFALSLAFDIFPGAGYFVAGLLLATSLFIGLKAVKDFGPAVPAARSEPER</sequence>
<feature type="transmembrane region" description="Helical" evidence="6">
    <location>
        <begin position="169"/>
        <end position="189"/>
    </location>
</feature>